<feature type="chain" id="PRO_5040509952" evidence="2">
    <location>
        <begin position="28"/>
        <end position="283"/>
    </location>
</feature>
<dbReference type="EMBL" id="CADEAL010002367">
    <property type="protein sequence ID" value="CAB1439944.1"/>
    <property type="molecule type" value="Genomic_DNA"/>
</dbReference>
<sequence length="283" mass="30700">MTTARFFFGASLWALLIVDMCCGPVQRGFNPGASSSVYPRSGASQGMPSSQYSPGVMPEGQSQRAKEDPAGPAQSGAGFQSGSEESKWLFAPPIVDYEETSPPLYQAGELSQFERSIAAGDYDYETVEEGPLPPPYYGPEYDHTPLDENLEGYTSPPLPDGRWIAYPYYDYRFLTGQYPTGTVSYFSSSSDQGSDNYEEVHYVRDFPAPPQPINSPMAKTPEVPQAPKRPFYSGRPAKQPIRQASGYGSQSNAVKTGPDPFTAWFAGSSVLNRTRAATGGGAE</sequence>
<dbReference type="Proteomes" id="UP001153269">
    <property type="component" value="Unassembled WGS sequence"/>
</dbReference>
<name>A0A9N7YPU6_PLEPL</name>
<keyword evidence="4" id="KW-1185">Reference proteome</keyword>
<evidence type="ECO:0000256" key="2">
    <source>
        <dbReference type="SAM" id="SignalP"/>
    </source>
</evidence>
<feature type="region of interest" description="Disordered" evidence="1">
    <location>
        <begin position="217"/>
        <end position="253"/>
    </location>
</feature>
<accession>A0A9N7YPU6</accession>
<comment type="caution">
    <text evidence="3">The sequence shown here is derived from an EMBL/GenBank/DDBJ whole genome shotgun (WGS) entry which is preliminary data.</text>
</comment>
<evidence type="ECO:0000313" key="4">
    <source>
        <dbReference type="Proteomes" id="UP001153269"/>
    </source>
</evidence>
<feature type="signal peptide" evidence="2">
    <location>
        <begin position="1"/>
        <end position="27"/>
    </location>
</feature>
<proteinExistence type="predicted"/>
<feature type="region of interest" description="Disordered" evidence="1">
    <location>
        <begin position="33"/>
        <end position="83"/>
    </location>
</feature>
<keyword evidence="2" id="KW-0732">Signal</keyword>
<feature type="compositionally biased region" description="Polar residues" evidence="1">
    <location>
        <begin position="33"/>
        <end position="53"/>
    </location>
</feature>
<evidence type="ECO:0000256" key="1">
    <source>
        <dbReference type="SAM" id="MobiDB-lite"/>
    </source>
</evidence>
<dbReference type="AlphaFoldDB" id="A0A9N7YPU6"/>
<evidence type="ECO:0000313" key="3">
    <source>
        <dbReference type="EMBL" id="CAB1439944.1"/>
    </source>
</evidence>
<protein>
    <submittedName>
        <fullName evidence="3">Uncharacterized protein</fullName>
    </submittedName>
</protein>
<gene>
    <name evidence="3" type="ORF">PLEPLA_LOCUS27709</name>
</gene>
<organism evidence="3 4">
    <name type="scientific">Pleuronectes platessa</name>
    <name type="common">European plaice</name>
    <dbReference type="NCBI Taxonomy" id="8262"/>
    <lineage>
        <taxon>Eukaryota</taxon>
        <taxon>Metazoa</taxon>
        <taxon>Chordata</taxon>
        <taxon>Craniata</taxon>
        <taxon>Vertebrata</taxon>
        <taxon>Euteleostomi</taxon>
        <taxon>Actinopterygii</taxon>
        <taxon>Neopterygii</taxon>
        <taxon>Teleostei</taxon>
        <taxon>Neoteleostei</taxon>
        <taxon>Acanthomorphata</taxon>
        <taxon>Carangaria</taxon>
        <taxon>Pleuronectiformes</taxon>
        <taxon>Pleuronectoidei</taxon>
        <taxon>Pleuronectidae</taxon>
        <taxon>Pleuronectes</taxon>
    </lineage>
</organism>
<reference evidence="3" key="1">
    <citation type="submission" date="2020-03" db="EMBL/GenBank/DDBJ databases">
        <authorList>
            <person name="Weist P."/>
        </authorList>
    </citation>
    <scope>NUCLEOTIDE SEQUENCE</scope>
</reference>